<feature type="non-terminal residue" evidence="6">
    <location>
        <position position="1"/>
    </location>
</feature>
<evidence type="ECO:0000259" key="5">
    <source>
        <dbReference type="Pfam" id="PF14714"/>
    </source>
</evidence>
<name>A0A6J4L545_9CHLR</name>
<evidence type="ECO:0000256" key="2">
    <source>
        <dbReference type="ARBA" id="ARBA00022737"/>
    </source>
</evidence>
<dbReference type="GO" id="GO:0042254">
    <property type="term" value="P:ribosome biogenesis"/>
    <property type="evidence" value="ECO:0007669"/>
    <property type="project" value="UniProtKB-KW"/>
</dbReference>
<dbReference type="EMBL" id="CADCTR010001962">
    <property type="protein sequence ID" value="CAA9322854.1"/>
    <property type="molecule type" value="Genomic_DNA"/>
</dbReference>
<feature type="domain" description="GTPase Der C-terminal KH-domain-like" evidence="5">
    <location>
        <begin position="49"/>
        <end position="130"/>
    </location>
</feature>
<proteinExistence type="predicted"/>
<keyword evidence="3" id="KW-0547">Nucleotide-binding</keyword>
<dbReference type="GO" id="GO:0005525">
    <property type="term" value="F:GTP binding"/>
    <property type="evidence" value="ECO:0007669"/>
    <property type="project" value="UniProtKB-KW"/>
</dbReference>
<evidence type="ECO:0000256" key="1">
    <source>
        <dbReference type="ARBA" id="ARBA00022517"/>
    </source>
</evidence>
<dbReference type="InterPro" id="IPR015946">
    <property type="entry name" value="KH_dom-like_a/b"/>
</dbReference>
<gene>
    <name evidence="6" type="ORF">AVDCRST_MAG93-5830</name>
</gene>
<evidence type="ECO:0000256" key="4">
    <source>
        <dbReference type="ARBA" id="ARBA00023134"/>
    </source>
</evidence>
<dbReference type="PANTHER" id="PTHR43834">
    <property type="entry name" value="GTPASE DER"/>
    <property type="match status" value="1"/>
</dbReference>
<protein>
    <submittedName>
        <fullName evidence="6">GTP-binding protein EngA</fullName>
    </submittedName>
</protein>
<dbReference type="Gene3D" id="3.30.300.20">
    <property type="match status" value="1"/>
</dbReference>
<evidence type="ECO:0000313" key="6">
    <source>
        <dbReference type="EMBL" id="CAA9322854.1"/>
    </source>
</evidence>
<dbReference type="InterPro" id="IPR032859">
    <property type="entry name" value="KH_dom-like"/>
</dbReference>
<dbReference type="PANTHER" id="PTHR43834:SF6">
    <property type="entry name" value="GTPASE DER"/>
    <property type="match status" value="1"/>
</dbReference>
<sequence length="138" mass="16160">TFDEFQYMVRNAFHFLPYAPLLFISALTGQRVTNALELALEIQNARHTRIPTSRLNTILREAVRDHPPTSIHKGAHLRIFYATQAQVDPPVFLFFTNAAHQVHFGYKRYLENRIREEYPFMGTPIIVVFRDREDDARS</sequence>
<keyword evidence="1" id="KW-0690">Ribosome biogenesis</keyword>
<keyword evidence="4" id="KW-0342">GTP-binding</keyword>
<organism evidence="6">
    <name type="scientific">uncultured Chloroflexia bacterium</name>
    <dbReference type="NCBI Taxonomy" id="1672391"/>
    <lineage>
        <taxon>Bacteria</taxon>
        <taxon>Bacillati</taxon>
        <taxon>Chloroflexota</taxon>
        <taxon>Chloroflexia</taxon>
        <taxon>environmental samples</taxon>
    </lineage>
</organism>
<dbReference type="SUPFAM" id="SSF82653">
    <property type="entry name" value="Probable GTPase Der, C-terminal domain"/>
    <property type="match status" value="1"/>
</dbReference>
<keyword evidence="2" id="KW-0677">Repeat</keyword>
<dbReference type="Pfam" id="PF14714">
    <property type="entry name" value="KH_dom-like"/>
    <property type="match status" value="1"/>
</dbReference>
<accession>A0A6J4L545</accession>
<reference evidence="6" key="1">
    <citation type="submission" date="2020-02" db="EMBL/GenBank/DDBJ databases">
        <authorList>
            <person name="Meier V. D."/>
        </authorList>
    </citation>
    <scope>NUCLEOTIDE SEQUENCE</scope>
    <source>
        <strain evidence="6">AVDCRST_MAG93</strain>
    </source>
</reference>
<dbReference type="GO" id="GO:0043022">
    <property type="term" value="F:ribosome binding"/>
    <property type="evidence" value="ECO:0007669"/>
    <property type="project" value="TreeGrafter"/>
</dbReference>
<dbReference type="AlphaFoldDB" id="A0A6J4L545"/>
<evidence type="ECO:0000256" key="3">
    <source>
        <dbReference type="ARBA" id="ARBA00022741"/>
    </source>
</evidence>
<dbReference type="FunFam" id="3.30.300.20:FF:000004">
    <property type="entry name" value="GTPase Der"/>
    <property type="match status" value="1"/>
</dbReference>